<dbReference type="AlphaFoldDB" id="A0A3D9KGR4"/>
<keyword evidence="3" id="KW-1185">Reference proteome</keyword>
<protein>
    <recommendedName>
        <fullName evidence="4">Glycoside hydrolase family 42 N-terminal domain-containing protein</fullName>
    </recommendedName>
</protein>
<evidence type="ECO:0000256" key="1">
    <source>
        <dbReference type="SAM" id="SignalP"/>
    </source>
</evidence>
<proteinExistence type="predicted"/>
<name>A0A3D9KGR4_9BACL</name>
<feature type="chain" id="PRO_5017552565" description="Glycoside hydrolase family 42 N-terminal domain-containing protein" evidence="1">
    <location>
        <begin position="34"/>
        <end position="713"/>
    </location>
</feature>
<gene>
    <name evidence="2" type="ORF">DFP98_10574</name>
</gene>
<dbReference type="RefSeq" id="WP_116060084.1">
    <property type="nucleotide sequence ID" value="NZ_QRDZ01000005.1"/>
</dbReference>
<keyword evidence="1" id="KW-0732">Signal</keyword>
<evidence type="ECO:0000313" key="3">
    <source>
        <dbReference type="Proteomes" id="UP000256977"/>
    </source>
</evidence>
<dbReference type="Proteomes" id="UP000256977">
    <property type="component" value="Unassembled WGS sequence"/>
</dbReference>
<evidence type="ECO:0008006" key="4">
    <source>
        <dbReference type="Google" id="ProtNLM"/>
    </source>
</evidence>
<sequence>MENKRSNSKGRMKLWSAAMAALLALVPVGQASASSAAFPIGIFFPPSQEHTTSAAYADIAAMNANVVIGAAVIVTPEHNAAALDLAEENGLEILATDFRLHWTDRHVAQNVNGGGYFVSSGNRLGQTFKSPTTGTAWYITSVKLNIDKDYWPEGVTLTLNVYDSPAKNTLLGGASITGRPDTYFPTFSFSRPVQTDQSYYMELTSDSTIAIGWVATSTGDAYADGSAYQEGIATGRDLWFDVSFAQEAYNDGNRPTDAIVDTVADAYKSHPALLGYHLYDEPGSGLMGRIEAVRDRFRAQDPGSMTFVNLFPVNATQEQWGVLDYSGDFVRTNRSLGQTFRTSPGQTSLGTIQLWIDRLTWSAGESLTLKLWNSPAKQTLLGSSTLASSADNFPVFTINATVAPSTEYYWELTHGGGGDGSVGWVVQAHADKDWTSSGTGYANGLPSGGDYWFVVDQQLVGGSYEDYVYRWASKKPDVLAFDHYPFLYDGGFRNDYYTNLEVIRSQGLKAGVDFWSYMQSVGITGQLRQPTQAEMSYQIYTNLAYGAKGVLYFTYFTPGIEASGAPFFGGLILPDGTKNVTYGYAQGLNAELLKLGTTLTGLTSQEVYHTGTLPPSTQALPSGFFWQLADSSKPAVVGYFKDDAGRKYVMVVNRDYENGRTLSFSLPGKPSAVTEVSKSTGLEIATDYNSATGTLSASFAAGEGRLFALPSGY</sequence>
<dbReference type="OrthoDB" id="2569184at2"/>
<dbReference type="EMBL" id="QRDZ01000005">
    <property type="protein sequence ID" value="RED85070.1"/>
    <property type="molecule type" value="Genomic_DNA"/>
</dbReference>
<dbReference type="InterPro" id="IPR017853">
    <property type="entry name" value="GH"/>
</dbReference>
<dbReference type="SUPFAM" id="SSF51445">
    <property type="entry name" value="(Trans)glycosidases"/>
    <property type="match status" value="1"/>
</dbReference>
<organism evidence="2 3">
    <name type="scientific">Cohnella phaseoli</name>
    <dbReference type="NCBI Taxonomy" id="456490"/>
    <lineage>
        <taxon>Bacteria</taxon>
        <taxon>Bacillati</taxon>
        <taxon>Bacillota</taxon>
        <taxon>Bacilli</taxon>
        <taxon>Bacillales</taxon>
        <taxon>Paenibacillaceae</taxon>
        <taxon>Cohnella</taxon>
    </lineage>
</organism>
<evidence type="ECO:0000313" key="2">
    <source>
        <dbReference type="EMBL" id="RED85070.1"/>
    </source>
</evidence>
<comment type="caution">
    <text evidence="2">The sequence shown here is derived from an EMBL/GenBank/DDBJ whole genome shotgun (WGS) entry which is preliminary data.</text>
</comment>
<reference evidence="2 3" key="1">
    <citation type="submission" date="2018-07" db="EMBL/GenBank/DDBJ databases">
        <title>Genomic Encyclopedia of Type Strains, Phase III (KMG-III): the genomes of soil and plant-associated and newly described type strains.</title>
        <authorList>
            <person name="Whitman W."/>
        </authorList>
    </citation>
    <scope>NUCLEOTIDE SEQUENCE [LARGE SCALE GENOMIC DNA]</scope>
    <source>
        <strain evidence="2 3">CECT 7287</strain>
    </source>
</reference>
<accession>A0A3D9KGR4</accession>
<dbReference type="Gene3D" id="3.20.20.80">
    <property type="entry name" value="Glycosidases"/>
    <property type="match status" value="1"/>
</dbReference>
<feature type="signal peptide" evidence="1">
    <location>
        <begin position="1"/>
        <end position="33"/>
    </location>
</feature>